<accession>A0A2U1V8K6</accession>
<dbReference type="AlphaFoldDB" id="A0A2U1V8K6"/>
<dbReference type="EMBL" id="PDOA01000002">
    <property type="protein sequence ID" value="PWC30242.1"/>
    <property type="molecule type" value="Genomic_DNA"/>
</dbReference>
<name>A0A2U1V8K6_9PROT</name>
<reference evidence="2" key="1">
    <citation type="submission" date="2017-10" db="EMBL/GenBank/DDBJ databases">
        <authorList>
            <person name="Toshchakov S.V."/>
            <person name="Goeva M.A."/>
        </authorList>
    </citation>
    <scope>NUCLEOTIDE SEQUENCE [LARGE SCALE GENOMIC DNA]</scope>
    <source>
        <strain evidence="2">JR1/69-1-13</strain>
    </source>
</reference>
<proteinExistence type="predicted"/>
<gene>
    <name evidence="1" type="ORF">CR165_05215</name>
</gene>
<evidence type="ECO:0000313" key="2">
    <source>
        <dbReference type="Proteomes" id="UP000245048"/>
    </source>
</evidence>
<comment type="caution">
    <text evidence="1">The sequence shown here is derived from an EMBL/GenBank/DDBJ whole genome shotgun (WGS) entry which is preliminary data.</text>
</comment>
<dbReference type="OrthoDB" id="7283991at2"/>
<dbReference type="Proteomes" id="UP000245048">
    <property type="component" value="Unassembled WGS sequence"/>
</dbReference>
<organism evidence="1 2">
    <name type="scientific">Teichococcus aestuarii</name>
    <dbReference type="NCBI Taxonomy" id="568898"/>
    <lineage>
        <taxon>Bacteria</taxon>
        <taxon>Pseudomonadati</taxon>
        <taxon>Pseudomonadota</taxon>
        <taxon>Alphaproteobacteria</taxon>
        <taxon>Acetobacterales</taxon>
        <taxon>Roseomonadaceae</taxon>
        <taxon>Roseomonas</taxon>
    </lineage>
</organism>
<keyword evidence="2" id="KW-1185">Reference proteome</keyword>
<protein>
    <submittedName>
        <fullName evidence="1">Uncharacterized protein</fullName>
    </submittedName>
</protein>
<evidence type="ECO:0000313" key="1">
    <source>
        <dbReference type="EMBL" id="PWC30242.1"/>
    </source>
</evidence>
<sequence length="120" mass="12722">MRWSVDARTPVRLLDAADAPPGATVLAEDGAPLPQSPARVERFAAPPATPHPIGCACCQPRNPVAIALDRLFLARTRGEAPWFDAILAVVRTGEGEAAIRAALDSDSVAQARFRLEGRGE</sequence>